<organism evidence="2 3">
    <name type="scientific">Pararge aegeria aegeria</name>
    <dbReference type="NCBI Taxonomy" id="348720"/>
    <lineage>
        <taxon>Eukaryota</taxon>
        <taxon>Metazoa</taxon>
        <taxon>Ecdysozoa</taxon>
        <taxon>Arthropoda</taxon>
        <taxon>Hexapoda</taxon>
        <taxon>Insecta</taxon>
        <taxon>Pterygota</taxon>
        <taxon>Neoptera</taxon>
        <taxon>Endopterygota</taxon>
        <taxon>Lepidoptera</taxon>
        <taxon>Glossata</taxon>
        <taxon>Ditrysia</taxon>
        <taxon>Papilionoidea</taxon>
        <taxon>Nymphalidae</taxon>
        <taxon>Satyrinae</taxon>
        <taxon>Satyrini</taxon>
        <taxon>Parargina</taxon>
        <taxon>Pararge</taxon>
    </lineage>
</organism>
<proteinExistence type="predicted"/>
<accession>A0A8S4R3F9</accession>
<dbReference type="AlphaFoldDB" id="A0A8S4R3F9"/>
<reference evidence="2" key="1">
    <citation type="submission" date="2022-03" db="EMBL/GenBank/DDBJ databases">
        <authorList>
            <person name="Lindestad O."/>
        </authorList>
    </citation>
    <scope>NUCLEOTIDE SEQUENCE</scope>
</reference>
<comment type="caution">
    <text evidence="2">The sequence shown here is derived from an EMBL/GenBank/DDBJ whole genome shotgun (WGS) entry which is preliminary data.</text>
</comment>
<dbReference type="OrthoDB" id="6275030at2759"/>
<feature type="compositionally biased region" description="Low complexity" evidence="1">
    <location>
        <begin position="59"/>
        <end position="74"/>
    </location>
</feature>
<feature type="region of interest" description="Disordered" evidence="1">
    <location>
        <begin position="48"/>
        <end position="74"/>
    </location>
</feature>
<protein>
    <submittedName>
        <fullName evidence="2">Jg8873 protein</fullName>
    </submittedName>
</protein>
<evidence type="ECO:0000256" key="1">
    <source>
        <dbReference type="SAM" id="MobiDB-lite"/>
    </source>
</evidence>
<keyword evidence="3" id="KW-1185">Reference proteome</keyword>
<sequence>MRRPIFVYGVDIVNSFRGEALGYARFQDISLPNTNIKFVAASRPEARFRRDFTQPRSSPPTLTRTTSNTHTTHITRNIKTLAHLQHATRYAC</sequence>
<evidence type="ECO:0000313" key="2">
    <source>
        <dbReference type="EMBL" id="CAH2230545.1"/>
    </source>
</evidence>
<evidence type="ECO:0000313" key="3">
    <source>
        <dbReference type="Proteomes" id="UP000838756"/>
    </source>
</evidence>
<gene>
    <name evidence="2" type="primary">jg8873</name>
    <name evidence="2" type="ORF">PAEG_LOCUS9754</name>
</gene>
<dbReference type="EMBL" id="CAKXAJ010024815">
    <property type="protein sequence ID" value="CAH2230545.1"/>
    <property type="molecule type" value="Genomic_DNA"/>
</dbReference>
<name>A0A8S4R3F9_9NEOP</name>
<dbReference type="Proteomes" id="UP000838756">
    <property type="component" value="Unassembled WGS sequence"/>
</dbReference>